<evidence type="ECO:0000313" key="1">
    <source>
        <dbReference type="EMBL" id="KAL3406950.1"/>
    </source>
</evidence>
<dbReference type="Proteomes" id="UP001627154">
    <property type="component" value="Unassembled WGS sequence"/>
</dbReference>
<accession>A0ABD2XNM9</accession>
<dbReference type="AlphaFoldDB" id="A0ABD2XNM9"/>
<sequence length="68" mass="7924">MYEGVGHIIRSARERERGSKRKTARARNNARKILRVRRAARLHIYYNRVLIIDGLNFLILSGSLRTCS</sequence>
<reference evidence="1 2" key="1">
    <citation type="journal article" date="2024" name="bioRxiv">
        <title>A reference genome for Trichogramma kaykai: A tiny desert-dwelling parasitoid wasp with competing sex-ratio distorters.</title>
        <authorList>
            <person name="Culotta J."/>
            <person name="Lindsey A.R."/>
        </authorList>
    </citation>
    <scope>NUCLEOTIDE SEQUENCE [LARGE SCALE GENOMIC DNA]</scope>
    <source>
        <strain evidence="1 2">KSX58</strain>
    </source>
</reference>
<protein>
    <submittedName>
        <fullName evidence="1">Uncharacterized protein</fullName>
    </submittedName>
</protein>
<proteinExistence type="predicted"/>
<evidence type="ECO:0000313" key="2">
    <source>
        <dbReference type="Proteomes" id="UP001627154"/>
    </source>
</evidence>
<keyword evidence="2" id="KW-1185">Reference proteome</keyword>
<comment type="caution">
    <text evidence="1">The sequence shown here is derived from an EMBL/GenBank/DDBJ whole genome shotgun (WGS) entry which is preliminary data.</text>
</comment>
<name>A0ABD2XNM9_9HYME</name>
<dbReference type="EMBL" id="JBJJXI010000018">
    <property type="protein sequence ID" value="KAL3406950.1"/>
    <property type="molecule type" value="Genomic_DNA"/>
</dbReference>
<organism evidence="1 2">
    <name type="scientific">Trichogramma kaykai</name>
    <dbReference type="NCBI Taxonomy" id="54128"/>
    <lineage>
        <taxon>Eukaryota</taxon>
        <taxon>Metazoa</taxon>
        <taxon>Ecdysozoa</taxon>
        <taxon>Arthropoda</taxon>
        <taxon>Hexapoda</taxon>
        <taxon>Insecta</taxon>
        <taxon>Pterygota</taxon>
        <taxon>Neoptera</taxon>
        <taxon>Endopterygota</taxon>
        <taxon>Hymenoptera</taxon>
        <taxon>Apocrita</taxon>
        <taxon>Proctotrupomorpha</taxon>
        <taxon>Chalcidoidea</taxon>
        <taxon>Trichogrammatidae</taxon>
        <taxon>Trichogramma</taxon>
    </lineage>
</organism>
<gene>
    <name evidence="1" type="ORF">TKK_001056</name>
</gene>